<organism evidence="5 6">
    <name type="scientific">Paenibacillus vortex V453</name>
    <dbReference type="NCBI Taxonomy" id="715225"/>
    <lineage>
        <taxon>Bacteria</taxon>
        <taxon>Bacillati</taxon>
        <taxon>Bacillota</taxon>
        <taxon>Bacilli</taxon>
        <taxon>Bacillales</taxon>
        <taxon>Paenibacillaceae</taxon>
        <taxon>Paenibacillus</taxon>
    </lineage>
</organism>
<evidence type="ECO:0000313" key="5">
    <source>
        <dbReference type="EMBL" id="EFU38467.1"/>
    </source>
</evidence>
<dbReference type="Gene3D" id="1.10.10.10">
    <property type="entry name" value="Winged helix-like DNA-binding domain superfamily/Winged helix DNA-binding domain"/>
    <property type="match status" value="1"/>
</dbReference>
<name>A0A2R9SM65_9BACL</name>
<keyword evidence="1" id="KW-0805">Transcription regulation</keyword>
<dbReference type="SUPFAM" id="SSF46785">
    <property type="entry name" value="Winged helix' DNA-binding domain"/>
    <property type="match status" value="1"/>
</dbReference>
<dbReference type="Proteomes" id="UP000003094">
    <property type="component" value="Unassembled WGS sequence"/>
</dbReference>
<accession>A0A2R9SM65</accession>
<evidence type="ECO:0000256" key="2">
    <source>
        <dbReference type="ARBA" id="ARBA00023125"/>
    </source>
</evidence>
<dbReference type="InterPro" id="IPR036388">
    <property type="entry name" value="WH-like_DNA-bd_sf"/>
</dbReference>
<dbReference type="PROSITE" id="PS50995">
    <property type="entry name" value="HTH_MARR_2"/>
    <property type="match status" value="1"/>
</dbReference>
<gene>
    <name evidence="5" type="ORF">PVOR_30723</name>
</gene>
<reference evidence="5 6" key="1">
    <citation type="journal article" date="2010" name="BMC Genomics">
        <title>Genome sequence of the pattern forming Paenibacillus vortex bacterium reveals potential for thriving in complex environments.</title>
        <authorList>
            <person name="Sirota-Madi A."/>
            <person name="Olender T."/>
            <person name="Helman Y."/>
            <person name="Ingham C."/>
            <person name="Brainis I."/>
            <person name="Roth D."/>
            <person name="Hagi E."/>
            <person name="Brodsky L."/>
            <person name="Leshkowitz D."/>
            <person name="Galatenko V."/>
            <person name="Nikolaev V."/>
            <person name="Mugasimangalam R.C."/>
            <person name="Bransburg-Zabary S."/>
            <person name="Gutnick D.L."/>
            <person name="Lancet D."/>
            <person name="Ben-Jacob E."/>
        </authorList>
    </citation>
    <scope>NUCLEOTIDE SEQUENCE [LARGE SCALE GENOMIC DNA]</scope>
    <source>
        <strain evidence="5 6">V453</strain>
    </source>
</reference>
<dbReference type="AlphaFoldDB" id="A0A2R9SM65"/>
<feature type="domain" description="HTH marR-type" evidence="4">
    <location>
        <begin position="44"/>
        <end position="173"/>
    </location>
</feature>
<dbReference type="KEGG" id="pvo:PVOR_30723"/>
<protein>
    <submittedName>
        <fullName evidence="5">Transcriptional regulator, MarR family protein</fullName>
    </submittedName>
</protein>
<dbReference type="EMBL" id="ADHJ01000053">
    <property type="protein sequence ID" value="EFU38467.1"/>
    <property type="molecule type" value="Genomic_DNA"/>
</dbReference>
<evidence type="ECO:0000259" key="4">
    <source>
        <dbReference type="PROSITE" id="PS50995"/>
    </source>
</evidence>
<dbReference type="InterPro" id="IPR000835">
    <property type="entry name" value="HTH_MarR-typ"/>
</dbReference>
<evidence type="ECO:0000256" key="1">
    <source>
        <dbReference type="ARBA" id="ARBA00023015"/>
    </source>
</evidence>
<keyword evidence="2" id="KW-0238">DNA-binding</keyword>
<dbReference type="GO" id="GO:0003677">
    <property type="term" value="F:DNA binding"/>
    <property type="evidence" value="ECO:0007669"/>
    <property type="project" value="UniProtKB-KW"/>
</dbReference>
<keyword evidence="6" id="KW-1185">Reference proteome</keyword>
<evidence type="ECO:0000256" key="3">
    <source>
        <dbReference type="ARBA" id="ARBA00023163"/>
    </source>
</evidence>
<evidence type="ECO:0000313" key="6">
    <source>
        <dbReference type="Proteomes" id="UP000003094"/>
    </source>
</evidence>
<dbReference type="PANTHER" id="PTHR42756">
    <property type="entry name" value="TRANSCRIPTIONAL REGULATOR, MARR"/>
    <property type="match status" value="1"/>
</dbReference>
<dbReference type="Pfam" id="PF12802">
    <property type="entry name" value="MarR_2"/>
    <property type="match status" value="1"/>
</dbReference>
<dbReference type="GO" id="GO:0003700">
    <property type="term" value="F:DNA-binding transcription factor activity"/>
    <property type="evidence" value="ECO:0007669"/>
    <property type="project" value="InterPro"/>
</dbReference>
<comment type="caution">
    <text evidence="5">The sequence shown here is derived from an EMBL/GenBank/DDBJ whole genome shotgun (WGS) entry which is preliminary data.</text>
</comment>
<dbReference type="InterPro" id="IPR036390">
    <property type="entry name" value="WH_DNA-bd_sf"/>
</dbReference>
<dbReference type="PANTHER" id="PTHR42756:SF1">
    <property type="entry name" value="TRANSCRIPTIONAL REPRESSOR OF EMRAB OPERON"/>
    <property type="match status" value="1"/>
</dbReference>
<dbReference type="SMART" id="SM00347">
    <property type="entry name" value="HTH_MARR"/>
    <property type="match status" value="1"/>
</dbReference>
<proteinExistence type="predicted"/>
<sequence length="179" mass="20583">MLWGNCRFTFIWKSIIFVCANNKWLIIVMNLAKEVAMMLNTYIKECLYFTANRLSRVITKMAEDEFAASGLSPTYAYLLMAVYEKEGISQKELGEILHLQPSTVTRLIEKLAVKGLVYNRVEGRMSLIYTTDKGKALEEVIHECWNHLRSRYGAILGNAEGDELSLRLYEVSDQLENKD</sequence>
<keyword evidence="3" id="KW-0804">Transcription</keyword>